<dbReference type="Pfam" id="PF00501">
    <property type="entry name" value="AMP-binding"/>
    <property type="match status" value="3"/>
</dbReference>
<keyword evidence="3" id="KW-0597">Phosphoprotein</keyword>
<dbReference type="GO" id="GO:0031177">
    <property type="term" value="F:phosphopantetheine binding"/>
    <property type="evidence" value="ECO:0007669"/>
    <property type="project" value="InterPro"/>
</dbReference>
<gene>
    <name evidence="6" type="ORF">SERN_2311</name>
</gene>
<sequence>MTMHEQQDRPETTPTTTPDERLTLTPAQRGIWYAQDLDPANPTYQIGQYLDVDGALDPRLLSIALTKTVRDIDSLSMRFRSDADGPHAVLRRPEPTDDLLEVVDLREHDVEAARAQALALMDVEMTTPRDLTGEELFGATLFRLAGDRSLLFQRVHHIALDGYSAVIALHYLARVYTELDKRAPSGLLLRPFAGRVARTAARTPSPFPGHEDLLASLAEYRESDDFARDEAFWREELAQESTVDGLEGTTGRAATRIVRVSVPLTPAQAAPLAELGRDLPKTMVGVIALYLAKITGAETVSLGLPVTARRGKVAKSTPSMLSSILPLRVDVAASATVAETISHAGDVIRGVVAHQRFRVEDLPGAPSQAGPSVNLLPVIDALILGSATGEVRILSTGPVHDLSVVVSGLESSAAAATVQLEGDADLHTVESLTEHAGRLLGLLDQVAQSDDVSVVDARVVAEDEIAPLLEQGAGPELAIEAETVGEALAAAAAARPDDLAVVAPDGTLTFAELDSGATRMAHHLLAEGVVPGSCVAVRIERSRHLPMLVLAVLRAGAVYVPLDPEYPTDRVAGMIEDAAPVLLLTSHRQAGRDRDAGATWSVPSLAVDSDTATSWRRASDDPTTLPAVSGTDLAYVVFTSGSTGRPKGVGVERVALRNLFQHHRSELFDPAAERLGRPVRVAHTAGLSFDAAWDPLLWLFAGHELHMIDDDVRRDPQRLADHLSEVGIDSIETTPSFAEALLATGLFERESHPTVVALGGEEVGPGLWDAFGALTDVHAVNFYGPTEVTVDSLIATITVGEPHIGSSVRNSRHYVLDSSLSPVPDRAVGELYLAGVNVARGYVGQPGLSAERFVADPFADDGSRMYRTGDVVRRRHDGSLRFLGRIDDQVKIRGYRVELAEIEAAMRRQDGVGLAAAMVQGDGATARLVGYVTGEGDRLGTRVRDALRAELPDYMVPSSIMTLTDLPLTPNGKLDRRALPTPERTTDDAAQQPGTAAQRTVAAAFAEVLGTAPVGIEEDFFAAGGHSLLATRLAATLTTALDRTVTVRDVFERPTVAQLAALAEGEDGEGDGAAGDPARRPVRLTRTPRPDLLPVSLAQRRLWFLNRLEPGSAAYNIPVVLELAGRLDVAALRAALTDVVARHEPLRTVFPYVDGEPVQVVRDEVDVVLTAVDVPAERAEEIARQEALRPFDVTTQTPLRAVLLRTGPEAHVLVVTMHHIASDGWSLAPFARDLSLAYRARSQGRAPEQTDLPVSYADYTLWQREHLGEADDPDSVLAGQLDHWRRALAGAPDEISLPRDRSRGTADPTDPDQQGVGEVPLLLDAARHAALRALAAEHRTSLFIVLHAALAVALEQQGAGEDVVLGTPVAGRTDPQLDELVGFFVTTVVLRTSLAQDPTLAEVLGRVRAGNTEAYAHQDVPFDSLVDALRPPRVADRHPLFQVLLTLQSNEPAVLELADLTVTVPGQVTSAGVKADLLVDFATPEGEDGPLAGALGYDRALFDESTAERLRDALDRVLAAFVTATGRRLSDLPRLDDAGLAVLEEQSTGRAPTVAAPEVLTRLASTVAAHGDALALVGSDTASNHVALTYDALATRVDDAARGLLAHGVTPGATVAVALPRVTDAVVLVLAALRAGAVAVPVDVAYPDARVARILADSGAPVLVTADTDRARLLGALLVEEGSTPPRVLTPRAVVDAGATGATGSHASSELPPLPALPGPDDVAYLVYTSGTTGTPKGVQVPHGALAAVLAQHEDVLVGPLTERLGRLPVMLHLSGLGFDAAWDPILWLAAGTALHVADEPTRTDAEAVVRAVAELGVDVLETTPSYAQQLANVGLLDAAADRGVPLLVAVGGEALPAVLWDRLAAAPGVAGWNLYGPSEFTVDSVLAPIEPGSPTIGGPIAGVTARVLDATLRQVPPGVEGELYLSGLSEAHGYRGRSAETAARFVADPRGTGTRMYRTGDVVRRRPGGELEFVRRDDDQVKLRGYRIEVADVERTLERADGVRTAVARVVTPGGPDTARLVAWVVGTGPRAGTATSTELDVAAVRAHAAAQLPEYMVPTSITPIDAVPLTPNGKVDVAALPEPGDRGPSRAPQTDDERALCGIVADVLAVADVGLDDDFFALGGHSLLAVALVSRVRDELGATLPLRAVFDAPTPAALLAVLDRGTTTDAAADGTSADGAGPVLGAADPSAAPDPGLREWLADHPREEAEELPLTSGQSRLWFLNRLDPASAEYSVVLRVELEGDLDTGSLVGAVDDLLARHEILRTSYPEVDGRPVQRIHDAPHGVVGDTAVETRAGFDLTRELPVRAALVPTGDGTWLLELVIHHIATDGASLAPLVRDIAAAYTARLGGSPTVQRPLDVQYADVARHQRSLRSADGGGPSREDALLAAWTQILDGVPTELELPADGRRPETAAQPAGLIAFEIPAEVAHRIGGAAARRSASAFHGWLAALAGYLQRIGAGDDVVVGSPSAGRTDPDVADLVGFFVNTLPLRLELGSEGAAGLTFADAVDRARAATLTAVEHEAVPFERIVEAIAPERRLGRHPIFQTMLSVEEPTGLALDLPGVRAHAVAPDTTGAAKVDLSMTLRPRGRPDRTGAADTSDAADRRDEVDGVLEYNAAMFSASAARGLVDRWLAFLREVAAAPDAPMLDAVLGDTPAALESWDATHEPVPVMDAFADTVRRFGDLTAIVGTGRESGADALVPAHASSPDRLASLDRLPRLDLRGLAARVDAIAAGLVARGTGRGDVVALRLPRSIDTIAALLAVWRAGAVVAPVDDELPTERVASMLRTARARLVVHEPAPGTNDSTTEDAASAAGLDPAAVVTLATLLTEGAGTSVPEATRAGAATLDDPAYLVFTSGTTGEPKAVQVPHRALAALLASHRSTLMPDPAERRVRMAHTTGVGFDAAMDPVLWLVAGHEVHVVDDEVRRDPEALVTVFEERDIAAWETTPGYVAALVGQTRLAQVLDARPADAPFVVLLGGEALDAGLWTWLNERPAVAAWNLYGPTEVGVDSLVARVADAPRPGLGATTPGTRGYVLDGLLRPTPSGSVGELWLAGDQLAHGYAGRAGASAERFVADPFAADGSRMYRTGDLVAVHPGEEEGSRARIVSLGRSDGQVKIRGHRVEPGEVEALLRAADGVAQAVVRPVETARGRSLGAWVVPSDASALDEGGADLATALLAGLRTRVPDYMVPVAVAVVAEIPLTRNGKVDAGALPALDTTATAGGRAPATDAERAVAEAFARVLDVADVGADDSFFELGGHSFVAQPTIAAINEALGSRLPVQALFQAPTVAALAALVGTGTADVADSLRTILPLRTEGRGAPLFAVHPASGVSWKYGGLLGRLATERPVLGLQMPGIAPDEPETPPAATIEELLDSYVDAVREVQPHGPYHLLGWSFGGRLAQHLAARLRSHGEHVALLILLDAYPTQESALEGVAPGDAMWRGLLDANGIEAPADVELDVVAVQGLLRAAGNPLADLPVETVERMVRRFVRLGELFDSTPVPTFDGDLHIVEATLEVPDGRPAPAAWEGHVTGSVTSSTVHVRHSDLLSDEAMAELVPILDRLLAQA</sequence>
<dbReference type="InterPro" id="IPR020802">
    <property type="entry name" value="TesA-like"/>
</dbReference>
<dbReference type="Gene3D" id="3.30.559.10">
    <property type="entry name" value="Chloramphenicol acetyltransferase-like domain"/>
    <property type="match status" value="3"/>
</dbReference>
<dbReference type="GO" id="GO:0008610">
    <property type="term" value="P:lipid biosynthetic process"/>
    <property type="evidence" value="ECO:0007669"/>
    <property type="project" value="UniProtKB-ARBA"/>
</dbReference>
<feature type="region of interest" description="Disordered" evidence="4">
    <location>
        <begin position="2590"/>
        <end position="2610"/>
    </location>
</feature>
<feature type="region of interest" description="Disordered" evidence="4">
    <location>
        <begin position="1064"/>
        <end position="1086"/>
    </location>
</feature>
<protein>
    <submittedName>
        <fullName evidence="6">Putative non-ribosomal peptide synthetase</fullName>
    </submittedName>
</protein>
<dbReference type="InterPro" id="IPR009081">
    <property type="entry name" value="PP-bd_ACP"/>
</dbReference>
<evidence type="ECO:0000256" key="2">
    <source>
        <dbReference type="ARBA" id="ARBA00022450"/>
    </source>
</evidence>
<dbReference type="InterPro" id="IPR001242">
    <property type="entry name" value="Condensation_dom"/>
</dbReference>
<feature type="domain" description="Carrier" evidence="5">
    <location>
        <begin position="3233"/>
        <end position="3308"/>
    </location>
</feature>
<keyword evidence="2" id="KW-0596">Phosphopantetheine</keyword>
<dbReference type="Proteomes" id="UP000297318">
    <property type="component" value="Unassembled WGS sequence"/>
</dbReference>
<evidence type="ECO:0000256" key="4">
    <source>
        <dbReference type="SAM" id="MobiDB-lite"/>
    </source>
</evidence>
<dbReference type="NCBIfam" id="NF003417">
    <property type="entry name" value="PRK04813.1"/>
    <property type="match status" value="3"/>
</dbReference>
<dbReference type="GO" id="GO:0005737">
    <property type="term" value="C:cytoplasm"/>
    <property type="evidence" value="ECO:0007669"/>
    <property type="project" value="TreeGrafter"/>
</dbReference>
<dbReference type="InterPro" id="IPR000873">
    <property type="entry name" value="AMP-dep_synth/lig_dom"/>
</dbReference>
<proteinExistence type="predicted"/>
<dbReference type="InterPro" id="IPR006162">
    <property type="entry name" value="Ppantetheine_attach_site"/>
</dbReference>
<evidence type="ECO:0000313" key="7">
    <source>
        <dbReference type="Proteomes" id="UP000297318"/>
    </source>
</evidence>
<dbReference type="PROSITE" id="PS50075">
    <property type="entry name" value="CARRIER"/>
    <property type="match status" value="3"/>
</dbReference>
<dbReference type="Gene3D" id="1.10.1200.10">
    <property type="entry name" value="ACP-like"/>
    <property type="match status" value="1"/>
</dbReference>
<dbReference type="Gene3D" id="3.40.50.12780">
    <property type="entry name" value="N-terminal domain of ligase-like"/>
    <property type="match status" value="1"/>
</dbReference>
<dbReference type="Gene3D" id="3.40.50.980">
    <property type="match status" value="4"/>
</dbReference>
<dbReference type="OrthoDB" id="2472181at2"/>
<dbReference type="SMART" id="SM00823">
    <property type="entry name" value="PKS_PP"/>
    <property type="match status" value="3"/>
</dbReference>
<dbReference type="SMART" id="SM01294">
    <property type="entry name" value="PKS_PP_betabranch"/>
    <property type="match status" value="1"/>
</dbReference>
<feature type="domain" description="Carrier" evidence="5">
    <location>
        <begin position="2093"/>
        <end position="2168"/>
    </location>
</feature>
<dbReference type="InterPro" id="IPR010071">
    <property type="entry name" value="AA_adenyl_dom"/>
</dbReference>
<dbReference type="EMBL" id="RHPJ01000003">
    <property type="protein sequence ID" value="TGO04718.1"/>
    <property type="molecule type" value="Genomic_DNA"/>
</dbReference>
<dbReference type="GO" id="GO:0003824">
    <property type="term" value="F:catalytic activity"/>
    <property type="evidence" value="ECO:0007669"/>
    <property type="project" value="InterPro"/>
</dbReference>
<dbReference type="SUPFAM" id="SSF56801">
    <property type="entry name" value="Acetyl-CoA synthetase-like"/>
    <property type="match status" value="3"/>
</dbReference>
<evidence type="ECO:0000256" key="3">
    <source>
        <dbReference type="ARBA" id="ARBA00022553"/>
    </source>
</evidence>
<dbReference type="PANTHER" id="PTHR45527">
    <property type="entry name" value="NONRIBOSOMAL PEPTIDE SYNTHETASE"/>
    <property type="match status" value="1"/>
</dbReference>
<dbReference type="Pfam" id="PF00668">
    <property type="entry name" value="Condensation"/>
    <property type="match status" value="3"/>
</dbReference>
<dbReference type="InterPro" id="IPR025110">
    <property type="entry name" value="AMP-bd_C"/>
</dbReference>
<dbReference type="InterPro" id="IPR029058">
    <property type="entry name" value="AB_hydrolase_fold"/>
</dbReference>
<dbReference type="CDD" id="cd19540">
    <property type="entry name" value="LCL_NRPS-like"/>
    <property type="match status" value="1"/>
</dbReference>
<feature type="region of interest" description="Disordered" evidence="4">
    <location>
        <begin position="2171"/>
        <end position="2196"/>
    </location>
</feature>
<dbReference type="FunFam" id="1.10.1200.10:FF:000016">
    <property type="entry name" value="Non-ribosomal peptide synthase"/>
    <property type="match status" value="1"/>
</dbReference>
<dbReference type="Gene3D" id="3.30.300.30">
    <property type="match status" value="3"/>
</dbReference>
<keyword evidence="7" id="KW-1185">Reference proteome</keyword>
<dbReference type="SUPFAM" id="SSF47336">
    <property type="entry name" value="ACP-like"/>
    <property type="match status" value="3"/>
</dbReference>
<feature type="region of interest" description="Disordered" evidence="4">
    <location>
        <begin position="1"/>
        <end position="22"/>
    </location>
</feature>
<dbReference type="PROSITE" id="PS00012">
    <property type="entry name" value="PHOSPHOPANTETHEINE"/>
    <property type="match status" value="2"/>
</dbReference>
<dbReference type="InterPro" id="IPR045851">
    <property type="entry name" value="AMP-bd_C_sf"/>
</dbReference>
<dbReference type="Pfam" id="PF13193">
    <property type="entry name" value="AMP-binding_C"/>
    <property type="match status" value="3"/>
</dbReference>
<dbReference type="Pfam" id="PF00550">
    <property type="entry name" value="PP-binding"/>
    <property type="match status" value="3"/>
</dbReference>
<reference evidence="6 7" key="1">
    <citation type="submission" date="2018-11" db="EMBL/GenBank/DDBJ databases">
        <title>Complete genome sequencing of the Actinobacteria Serinibacter sp. K3-2.</title>
        <authorList>
            <person name="Rakitin A.L."/>
            <person name="Beletsky A.V."/>
            <person name="Mardanov A.V."/>
            <person name="Ravin N.V."/>
            <person name="Gromova A.S."/>
            <person name="Filippova S.N."/>
            <person name="Gal'Chenko V.F."/>
        </authorList>
    </citation>
    <scope>NUCLEOTIDE SEQUENCE [LARGE SCALE GENOMIC DNA]</scope>
    <source>
        <strain evidence="6 7">K3-2</strain>
    </source>
</reference>
<feature type="region of interest" description="Disordered" evidence="4">
    <location>
        <begin position="1295"/>
        <end position="1316"/>
    </location>
</feature>
<dbReference type="SMART" id="SM00824">
    <property type="entry name" value="PKS_TE"/>
    <property type="match status" value="1"/>
</dbReference>
<accession>A0A4Z1E0V5</accession>
<dbReference type="Gene3D" id="3.30.559.30">
    <property type="entry name" value="Nonribosomal peptide synthetase, condensation domain"/>
    <property type="match status" value="3"/>
</dbReference>
<dbReference type="SUPFAM" id="SSF52777">
    <property type="entry name" value="CoA-dependent acyltransferases"/>
    <property type="match status" value="6"/>
</dbReference>
<dbReference type="Pfam" id="PF00975">
    <property type="entry name" value="Thioesterase"/>
    <property type="match status" value="1"/>
</dbReference>
<dbReference type="CDD" id="cd05930">
    <property type="entry name" value="A_NRPS"/>
    <property type="match status" value="3"/>
</dbReference>
<dbReference type="InterPro" id="IPR023213">
    <property type="entry name" value="CAT-like_dom_sf"/>
</dbReference>
<dbReference type="GO" id="GO:0043041">
    <property type="term" value="P:amino acid activation for nonribosomal peptide biosynthetic process"/>
    <property type="evidence" value="ECO:0007669"/>
    <property type="project" value="TreeGrafter"/>
</dbReference>
<dbReference type="InterPro" id="IPR020845">
    <property type="entry name" value="AMP-binding_CS"/>
</dbReference>
<dbReference type="Gene3D" id="3.40.50.1820">
    <property type="entry name" value="alpha/beta hydrolase"/>
    <property type="match status" value="2"/>
</dbReference>
<evidence type="ECO:0000313" key="6">
    <source>
        <dbReference type="EMBL" id="TGO04718.1"/>
    </source>
</evidence>
<comment type="caution">
    <text evidence="6">The sequence shown here is derived from an EMBL/GenBank/DDBJ whole genome shotgun (WGS) entry which is preliminary data.</text>
</comment>
<comment type="cofactor">
    <cofactor evidence="1">
        <name>pantetheine 4'-phosphate</name>
        <dbReference type="ChEBI" id="CHEBI:47942"/>
    </cofactor>
</comment>
<dbReference type="GO" id="GO:0072330">
    <property type="term" value="P:monocarboxylic acid biosynthetic process"/>
    <property type="evidence" value="ECO:0007669"/>
    <property type="project" value="UniProtKB-ARBA"/>
</dbReference>
<organism evidence="6 7">
    <name type="scientific">Serinibacter arcticus</name>
    <dbReference type="NCBI Taxonomy" id="1655435"/>
    <lineage>
        <taxon>Bacteria</taxon>
        <taxon>Bacillati</taxon>
        <taxon>Actinomycetota</taxon>
        <taxon>Actinomycetes</taxon>
        <taxon>Micrococcales</taxon>
        <taxon>Beutenbergiaceae</taxon>
        <taxon>Serinibacter</taxon>
    </lineage>
</organism>
<evidence type="ECO:0000259" key="5">
    <source>
        <dbReference type="PROSITE" id="PS50075"/>
    </source>
</evidence>
<evidence type="ECO:0000256" key="1">
    <source>
        <dbReference type="ARBA" id="ARBA00001957"/>
    </source>
</evidence>
<dbReference type="NCBIfam" id="TIGR01733">
    <property type="entry name" value="AA-adenyl-dom"/>
    <property type="match status" value="1"/>
</dbReference>
<name>A0A4Z1E0V5_9MICO</name>
<dbReference type="GO" id="GO:0044550">
    <property type="term" value="P:secondary metabolite biosynthetic process"/>
    <property type="evidence" value="ECO:0007669"/>
    <property type="project" value="TreeGrafter"/>
</dbReference>
<dbReference type="SUPFAM" id="SSF53474">
    <property type="entry name" value="alpha/beta-Hydrolases"/>
    <property type="match status" value="1"/>
</dbReference>
<dbReference type="FunFam" id="3.30.559.10:FF:000012">
    <property type="entry name" value="Non-ribosomal peptide synthetase"/>
    <property type="match status" value="1"/>
</dbReference>
<dbReference type="InterPro" id="IPR042099">
    <property type="entry name" value="ANL_N_sf"/>
</dbReference>
<dbReference type="PANTHER" id="PTHR45527:SF1">
    <property type="entry name" value="FATTY ACID SYNTHASE"/>
    <property type="match status" value="1"/>
</dbReference>
<dbReference type="InterPro" id="IPR036736">
    <property type="entry name" value="ACP-like_sf"/>
</dbReference>
<dbReference type="PROSITE" id="PS00455">
    <property type="entry name" value="AMP_BINDING"/>
    <property type="match status" value="3"/>
</dbReference>
<feature type="region of interest" description="Disordered" evidence="4">
    <location>
        <begin position="971"/>
        <end position="996"/>
    </location>
</feature>
<dbReference type="InterPro" id="IPR001031">
    <property type="entry name" value="Thioesterase"/>
</dbReference>
<dbReference type="FunFam" id="2.30.38.10:FF:000001">
    <property type="entry name" value="Non-ribosomal peptide synthetase PvdI"/>
    <property type="match status" value="1"/>
</dbReference>
<dbReference type="Gene3D" id="2.30.38.10">
    <property type="entry name" value="Luciferase, Domain 3"/>
    <property type="match status" value="2"/>
</dbReference>
<feature type="domain" description="Carrier" evidence="5">
    <location>
        <begin position="992"/>
        <end position="1067"/>
    </location>
</feature>
<feature type="compositionally biased region" description="Basic and acidic residues" evidence="4">
    <location>
        <begin position="1"/>
        <end position="11"/>
    </location>
</feature>
<dbReference type="InterPro" id="IPR020806">
    <property type="entry name" value="PKS_PP-bd"/>
</dbReference>